<protein>
    <submittedName>
        <fullName evidence="1">Uncharacterized protein</fullName>
    </submittedName>
</protein>
<dbReference type="Proteomes" id="UP000522313">
    <property type="component" value="Unassembled WGS sequence"/>
</dbReference>
<dbReference type="AlphaFoldDB" id="A0A7X0J8W5"/>
<evidence type="ECO:0000313" key="1">
    <source>
        <dbReference type="EMBL" id="MBB6503218.1"/>
    </source>
</evidence>
<sequence length="120" mass="12889">MPADFDDIAAATRAAAVATWSDGLTAGRYPNARDGTVTPAPGFFDRIDDAQAVANARGVLIGAERRRFAVDVEELVWPDVESGVPTVRLVDDEQRADLPCLTARIEIDLDAETTSLELFG</sequence>
<accession>A0A7X0J8W5</accession>
<dbReference type="EMBL" id="JACHBT010000001">
    <property type="protein sequence ID" value="MBB6503218.1"/>
    <property type="molecule type" value="Genomic_DNA"/>
</dbReference>
<evidence type="ECO:0000313" key="2">
    <source>
        <dbReference type="Proteomes" id="UP000522313"/>
    </source>
</evidence>
<reference evidence="1 2" key="1">
    <citation type="submission" date="2020-08" db="EMBL/GenBank/DDBJ databases">
        <title>The Agave Microbiome: Exploring the role of microbial communities in plant adaptations to desert environments.</title>
        <authorList>
            <person name="Partida-Martinez L.P."/>
        </authorList>
    </citation>
    <scope>NUCLEOTIDE SEQUENCE [LARGE SCALE GENOMIC DNA]</scope>
    <source>
        <strain evidence="1 2">AS3.13</strain>
    </source>
</reference>
<name>A0A7X0J8W5_9SPHN</name>
<dbReference type="RefSeq" id="WP_184503767.1">
    <property type="nucleotide sequence ID" value="NZ_JACHBT010000001.1"/>
</dbReference>
<proteinExistence type="predicted"/>
<reference evidence="1 2" key="2">
    <citation type="submission" date="2020-08" db="EMBL/GenBank/DDBJ databases">
        <authorList>
            <person name="Partida-Martinez L."/>
            <person name="Huntemann M."/>
            <person name="Clum A."/>
            <person name="Wang J."/>
            <person name="Palaniappan K."/>
            <person name="Ritter S."/>
            <person name="Chen I.-M."/>
            <person name="Stamatis D."/>
            <person name="Reddy T."/>
            <person name="O'Malley R."/>
            <person name="Daum C."/>
            <person name="Shapiro N."/>
            <person name="Ivanova N."/>
            <person name="Kyrpides N."/>
            <person name="Woyke T."/>
        </authorList>
    </citation>
    <scope>NUCLEOTIDE SEQUENCE [LARGE SCALE GENOMIC DNA]</scope>
    <source>
        <strain evidence="1 2">AS3.13</strain>
    </source>
</reference>
<organism evidence="1 2">
    <name type="scientific">Sphingomonas endophytica</name>
    <dbReference type="NCBI Taxonomy" id="869719"/>
    <lineage>
        <taxon>Bacteria</taxon>
        <taxon>Pseudomonadati</taxon>
        <taxon>Pseudomonadota</taxon>
        <taxon>Alphaproteobacteria</taxon>
        <taxon>Sphingomonadales</taxon>
        <taxon>Sphingomonadaceae</taxon>
        <taxon>Sphingomonas</taxon>
    </lineage>
</organism>
<gene>
    <name evidence="1" type="ORF">F4693_000167</name>
</gene>
<comment type="caution">
    <text evidence="1">The sequence shown here is derived from an EMBL/GenBank/DDBJ whole genome shotgun (WGS) entry which is preliminary data.</text>
</comment>